<reference evidence="1" key="2">
    <citation type="journal article" date="2015" name="Data Brief">
        <title>Shoot transcriptome of the giant reed, Arundo donax.</title>
        <authorList>
            <person name="Barrero R.A."/>
            <person name="Guerrero F.D."/>
            <person name="Moolhuijzen P."/>
            <person name="Goolsby J.A."/>
            <person name="Tidwell J."/>
            <person name="Bellgard S.E."/>
            <person name="Bellgard M.I."/>
        </authorList>
    </citation>
    <scope>NUCLEOTIDE SEQUENCE</scope>
    <source>
        <tissue evidence="1">Shoot tissue taken approximately 20 cm above the soil surface</tissue>
    </source>
</reference>
<evidence type="ECO:0000313" key="1">
    <source>
        <dbReference type="EMBL" id="JAE06931.1"/>
    </source>
</evidence>
<reference evidence="1" key="1">
    <citation type="submission" date="2014-09" db="EMBL/GenBank/DDBJ databases">
        <authorList>
            <person name="Magalhaes I.L.F."/>
            <person name="Oliveira U."/>
            <person name="Santos F.R."/>
            <person name="Vidigal T.H.D.A."/>
            <person name="Brescovit A.D."/>
            <person name="Santos A.J."/>
        </authorList>
    </citation>
    <scope>NUCLEOTIDE SEQUENCE</scope>
    <source>
        <tissue evidence="1">Shoot tissue taken approximately 20 cm above the soil surface</tissue>
    </source>
</reference>
<dbReference type="AlphaFoldDB" id="A0A0A9F9V5"/>
<accession>A0A0A9F9V5</accession>
<dbReference type="EMBL" id="GBRH01190965">
    <property type="protein sequence ID" value="JAE06931.1"/>
    <property type="molecule type" value="Transcribed_RNA"/>
</dbReference>
<organism evidence="1">
    <name type="scientific">Arundo donax</name>
    <name type="common">Giant reed</name>
    <name type="synonym">Donax arundinaceus</name>
    <dbReference type="NCBI Taxonomy" id="35708"/>
    <lineage>
        <taxon>Eukaryota</taxon>
        <taxon>Viridiplantae</taxon>
        <taxon>Streptophyta</taxon>
        <taxon>Embryophyta</taxon>
        <taxon>Tracheophyta</taxon>
        <taxon>Spermatophyta</taxon>
        <taxon>Magnoliopsida</taxon>
        <taxon>Liliopsida</taxon>
        <taxon>Poales</taxon>
        <taxon>Poaceae</taxon>
        <taxon>PACMAD clade</taxon>
        <taxon>Arundinoideae</taxon>
        <taxon>Arundineae</taxon>
        <taxon>Arundo</taxon>
    </lineage>
</organism>
<name>A0A0A9F9V5_ARUDO</name>
<sequence>MISKSFEDRSLNFLVRHSRTNDFSLTHRVQEEFAYRKFLKLETCKQEMNNDILYNIYYVMITLLKKLRPAGAKASPRAFR</sequence>
<protein>
    <submittedName>
        <fullName evidence="1">Uncharacterized protein</fullName>
    </submittedName>
</protein>
<proteinExistence type="predicted"/>